<name>A0A0A8XZ12_ARUDO</name>
<proteinExistence type="predicted"/>
<organism evidence="1">
    <name type="scientific">Arundo donax</name>
    <name type="common">Giant reed</name>
    <name type="synonym">Donax arundinaceus</name>
    <dbReference type="NCBI Taxonomy" id="35708"/>
    <lineage>
        <taxon>Eukaryota</taxon>
        <taxon>Viridiplantae</taxon>
        <taxon>Streptophyta</taxon>
        <taxon>Embryophyta</taxon>
        <taxon>Tracheophyta</taxon>
        <taxon>Spermatophyta</taxon>
        <taxon>Magnoliopsida</taxon>
        <taxon>Liliopsida</taxon>
        <taxon>Poales</taxon>
        <taxon>Poaceae</taxon>
        <taxon>PACMAD clade</taxon>
        <taxon>Arundinoideae</taxon>
        <taxon>Arundineae</taxon>
        <taxon>Arundo</taxon>
    </lineage>
</organism>
<dbReference type="EMBL" id="GBRH01278681">
    <property type="protein sequence ID" value="JAD19214.1"/>
    <property type="molecule type" value="Transcribed_RNA"/>
</dbReference>
<reference evidence="1" key="1">
    <citation type="submission" date="2014-09" db="EMBL/GenBank/DDBJ databases">
        <authorList>
            <person name="Magalhaes I.L.F."/>
            <person name="Oliveira U."/>
            <person name="Santos F.R."/>
            <person name="Vidigal T.H.D.A."/>
            <person name="Brescovit A.D."/>
            <person name="Santos A.J."/>
        </authorList>
    </citation>
    <scope>NUCLEOTIDE SEQUENCE</scope>
    <source>
        <tissue evidence="1">Shoot tissue taken approximately 20 cm above the soil surface</tissue>
    </source>
</reference>
<sequence>MCHQELALLAGKSLDYSGH</sequence>
<dbReference type="AlphaFoldDB" id="A0A0A8XZ12"/>
<evidence type="ECO:0000313" key="1">
    <source>
        <dbReference type="EMBL" id="JAD19214.1"/>
    </source>
</evidence>
<accession>A0A0A8XZ12</accession>
<protein>
    <submittedName>
        <fullName evidence="1">Uncharacterized protein</fullName>
    </submittedName>
</protein>
<reference evidence="1" key="2">
    <citation type="journal article" date="2015" name="Data Brief">
        <title>Shoot transcriptome of the giant reed, Arundo donax.</title>
        <authorList>
            <person name="Barrero R.A."/>
            <person name="Guerrero F.D."/>
            <person name="Moolhuijzen P."/>
            <person name="Goolsby J.A."/>
            <person name="Tidwell J."/>
            <person name="Bellgard S.E."/>
            <person name="Bellgard M.I."/>
        </authorList>
    </citation>
    <scope>NUCLEOTIDE SEQUENCE</scope>
    <source>
        <tissue evidence="1">Shoot tissue taken approximately 20 cm above the soil surface</tissue>
    </source>
</reference>